<dbReference type="NCBIfam" id="NF006426">
    <property type="entry name" value="PRK08674.1-6"/>
    <property type="match status" value="1"/>
</dbReference>
<keyword evidence="2 4" id="KW-0413">Isomerase</keyword>
<comment type="similarity">
    <text evidence="1">Belongs to the PGI/PMI family.</text>
</comment>
<dbReference type="PROSITE" id="PS51464">
    <property type="entry name" value="SIS"/>
    <property type="match status" value="1"/>
</dbReference>
<name>A0A937XF67_UNCW3</name>
<accession>A0A937XF67</accession>
<dbReference type="Proteomes" id="UP000779900">
    <property type="component" value="Unassembled WGS sequence"/>
</dbReference>
<dbReference type="GO" id="GO:0097367">
    <property type="term" value="F:carbohydrate derivative binding"/>
    <property type="evidence" value="ECO:0007669"/>
    <property type="project" value="InterPro"/>
</dbReference>
<dbReference type="CDD" id="cd05637">
    <property type="entry name" value="SIS_PGI_PMI_2"/>
    <property type="match status" value="1"/>
</dbReference>
<dbReference type="Pfam" id="PF01380">
    <property type="entry name" value="SIS"/>
    <property type="match status" value="1"/>
</dbReference>
<evidence type="ECO:0000259" key="3">
    <source>
        <dbReference type="PROSITE" id="PS51464"/>
    </source>
</evidence>
<sequence length="342" mass="36986">MMASLGDGTGRMVQLAMSLPEQLAAGAKAAGAARIGMAGGFDSVVAAGMGGSGIGAKIVQGLLLAECRLPVYVCNDYDLPAAVSEKALFVAVSYSGNTEETLSAYAQARRRGCRVIAITSGGELGRLAAAAGYPVMAVPVGMPPRAALGYLFSTLLVCLERLGVCANHQRDLDMAVRLMRNRRKSWSVRARTIAKHIGGRLPIVYSTSRMLDAVADRWRCQLNENAGVLCHTSSFPEHNHNEIVGIGRPKHPGRNVVVIALLDRETHPRTRYRLESVLDITEDAYYLAIRIEGEGRSRLARVFSLVMLGDLVSVELARLAGKDAMEIDRIDELKRRMAQKRG</sequence>
<evidence type="ECO:0000256" key="1">
    <source>
        <dbReference type="ARBA" id="ARBA00010523"/>
    </source>
</evidence>
<dbReference type="Pfam" id="PF10432">
    <property type="entry name" value="bact-PGI_C"/>
    <property type="match status" value="1"/>
</dbReference>
<dbReference type="InterPro" id="IPR001347">
    <property type="entry name" value="SIS_dom"/>
</dbReference>
<gene>
    <name evidence="4" type="ORF">FJY68_05190</name>
</gene>
<comment type="caution">
    <text evidence="4">The sequence shown here is derived from an EMBL/GenBank/DDBJ whole genome shotgun (WGS) entry which is preliminary data.</text>
</comment>
<dbReference type="Gene3D" id="3.40.50.10490">
    <property type="entry name" value="Glucose-6-phosphate isomerase like protein, domain 1"/>
    <property type="match status" value="2"/>
</dbReference>
<dbReference type="GO" id="GO:0004476">
    <property type="term" value="F:mannose-6-phosphate isomerase activity"/>
    <property type="evidence" value="ECO:0007669"/>
    <property type="project" value="InterPro"/>
</dbReference>
<evidence type="ECO:0000313" key="4">
    <source>
        <dbReference type="EMBL" id="MBM3331234.1"/>
    </source>
</evidence>
<dbReference type="InterPro" id="IPR046348">
    <property type="entry name" value="SIS_dom_sf"/>
</dbReference>
<dbReference type="NCBIfam" id="NF006423">
    <property type="entry name" value="PRK08674.1-2"/>
    <property type="match status" value="1"/>
</dbReference>
<dbReference type="GO" id="GO:1901135">
    <property type="term" value="P:carbohydrate derivative metabolic process"/>
    <property type="evidence" value="ECO:0007669"/>
    <property type="project" value="InterPro"/>
</dbReference>
<organism evidence="4 5">
    <name type="scientific">candidate division WOR-3 bacterium</name>
    <dbReference type="NCBI Taxonomy" id="2052148"/>
    <lineage>
        <taxon>Bacteria</taxon>
        <taxon>Bacteria division WOR-3</taxon>
    </lineage>
</organism>
<evidence type="ECO:0000313" key="5">
    <source>
        <dbReference type="Proteomes" id="UP000779900"/>
    </source>
</evidence>
<evidence type="ECO:0000256" key="2">
    <source>
        <dbReference type="ARBA" id="ARBA00023235"/>
    </source>
</evidence>
<dbReference type="AlphaFoldDB" id="A0A937XF67"/>
<dbReference type="GO" id="GO:0004347">
    <property type="term" value="F:glucose-6-phosphate isomerase activity"/>
    <property type="evidence" value="ECO:0007669"/>
    <property type="project" value="InterPro"/>
</dbReference>
<reference evidence="4" key="1">
    <citation type="submission" date="2019-03" db="EMBL/GenBank/DDBJ databases">
        <title>Lake Tanganyika Metagenome-Assembled Genomes (MAGs).</title>
        <authorList>
            <person name="Tran P."/>
        </authorList>
    </citation>
    <scope>NUCLEOTIDE SEQUENCE</scope>
    <source>
        <strain evidence="4">K_DeepCast_150m_m2_040</strain>
    </source>
</reference>
<dbReference type="InterPro" id="IPR019490">
    <property type="entry name" value="Glu6P/Mann6P_isomerase_C"/>
</dbReference>
<dbReference type="GO" id="GO:0005975">
    <property type="term" value="P:carbohydrate metabolic process"/>
    <property type="evidence" value="ECO:0007669"/>
    <property type="project" value="InterPro"/>
</dbReference>
<dbReference type="CDD" id="cd05017">
    <property type="entry name" value="SIS_PGI_PMI_1"/>
    <property type="match status" value="1"/>
</dbReference>
<dbReference type="SUPFAM" id="SSF53697">
    <property type="entry name" value="SIS domain"/>
    <property type="match status" value="1"/>
</dbReference>
<feature type="domain" description="SIS" evidence="3">
    <location>
        <begin position="32"/>
        <end position="185"/>
    </location>
</feature>
<dbReference type="NCBIfam" id="TIGR02128">
    <property type="entry name" value="G6PI_arch"/>
    <property type="match status" value="1"/>
</dbReference>
<protein>
    <submittedName>
        <fullName evidence="4">Bifunctional phosphoglucose/phosphomannose isomerase</fullName>
    </submittedName>
</protein>
<proteinExistence type="inferred from homology"/>
<dbReference type="InterPro" id="IPR035484">
    <property type="entry name" value="SIS_PGI/PMI_1"/>
</dbReference>
<dbReference type="EMBL" id="VGIR01000023">
    <property type="protein sequence ID" value="MBM3331234.1"/>
    <property type="molecule type" value="Genomic_DNA"/>
</dbReference>